<evidence type="ECO:0000256" key="3">
    <source>
        <dbReference type="ARBA" id="ARBA00022729"/>
    </source>
</evidence>
<comment type="subcellular location">
    <subcellularLocation>
        <location evidence="1">Cell envelope</location>
    </subcellularLocation>
</comment>
<evidence type="ECO:0000313" key="8">
    <source>
        <dbReference type="Proteomes" id="UP000274920"/>
    </source>
</evidence>
<proteinExistence type="inferred from homology"/>
<dbReference type="RefSeq" id="WP_125126803.1">
    <property type="nucleotide sequence ID" value="NZ_RHJS01000002.1"/>
</dbReference>
<dbReference type="CDD" id="cd01536">
    <property type="entry name" value="PBP1_ABC_sugar_binding-like"/>
    <property type="match status" value="1"/>
</dbReference>
<evidence type="ECO:0000256" key="4">
    <source>
        <dbReference type="SAM" id="MobiDB-lite"/>
    </source>
</evidence>
<protein>
    <submittedName>
        <fullName evidence="7">BMP family ABC transporter substrate-binding protein</fullName>
    </submittedName>
</protein>
<dbReference type="PANTHER" id="PTHR46847">
    <property type="entry name" value="D-ALLOSE-BINDING PERIPLASMIC PROTEIN-RELATED"/>
    <property type="match status" value="1"/>
</dbReference>
<name>A0A426DE79_9FIRM</name>
<evidence type="ECO:0000259" key="6">
    <source>
        <dbReference type="Pfam" id="PF13407"/>
    </source>
</evidence>
<organism evidence="7 8">
    <name type="scientific">Schaedlerella arabinosiphila</name>
    <dbReference type="NCBI Taxonomy" id="2044587"/>
    <lineage>
        <taxon>Bacteria</taxon>
        <taxon>Bacillati</taxon>
        <taxon>Bacillota</taxon>
        <taxon>Clostridia</taxon>
        <taxon>Lachnospirales</taxon>
        <taxon>Lachnospiraceae</taxon>
        <taxon>Schaedlerella</taxon>
    </lineage>
</organism>
<sequence>MKKILAIILAIGMVLSLAACGGNSSDGGNASGEEGGSKDTQTESGKKTVALVPPAMISPYYKSVISGAQEACDKLGYELKTLAPESESDYASQVQIVEDMITQKVDGIILCAINSDAIVAAVKKANEADIPVVMFNTQNELAGGDVACYVRYDQYEAGGKVCDFVAEQFGEELKAAIVEGLPSDHTTERMGGFVDKAKEEHPGIEVVASQAGDWEREKGMNAAANMLQANPDIDVIFALCDEMGLGAVQAVKEAGSDAKVVSFDGNPNAVASIQAGDLVSTVSIGGPGTGNMCVEALEKLFKGESVEKIVNVDTEIIWEENADQFPSEAD</sequence>
<evidence type="ECO:0000256" key="2">
    <source>
        <dbReference type="ARBA" id="ARBA00007639"/>
    </source>
</evidence>
<keyword evidence="3 5" id="KW-0732">Signal</keyword>
<feature type="region of interest" description="Disordered" evidence="4">
    <location>
        <begin position="26"/>
        <end position="45"/>
    </location>
</feature>
<dbReference type="GO" id="GO:0030313">
    <property type="term" value="C:cell envelope"/>
    <property type="evidence" value="ECO:0007669"/>
    <property type="project" value="UniProtKB-SubCell"/>
</dbReference>
<dbReference type="PANTHER" id="PTHR46847:SF1">
    <property type="entry name" value="D-ALLOSE-BINDING PERIPLASMIC PROTEIN-RELATED"/>
    <property type="match status" value="1"/>
</dbReference>
<comment type="caution">
    <text evidence="7">The sequence shown here is derived from an EMBL/GenBank/DDBJ whole genome shotgun (WGS) entry which is preliminary data.</text>
</comment>
<dbReference type="Pfam" id="PF13407">
    <property type="entry name" value="Peripla_BP_4"/>
    <property type="match status" value="1"/>
</dbReference>
<keyword evidence="8" id="KW-1185">Reference proteome</keyword>
<dbReference type="SUPFAM" id="SSF53822">
    <property type="entry name" value="Periplasmic binding protein-like I"/>
    <property type="match status" value="1"/>
</dbReference>
<dbReference type="InterPro" id="IPR028082">
    <property type="entry name" value="Peripla_BP_I"/>
</dbReference>
<evidence type="ECO:0000313" key="7">
    <source>
        <dbReference type="EMBL" id="RRK31055.1"/>
    </source>
</evidence>
<dbReference type="Proteomes" id="UP000274920">
    <property type="component" value="Unassembled WGS sequence"/>
</dbReference>
<dbReference type="PROSITE" id="PS51257">
    <property type="entry name" value="PROKAR_LIPOPROTEIN"/>
    <property type="match status" value="1"/>
</dbReference>
<dbReference type="InterPro" id="IPR025997">
    <property type="entry name" value="SBP_2_dom"/>
</dbReference>
<accession>A0A426DE79</accession>
<evidence type="ECO:0000256" key="5">
    <source>
        <dbReference type="SAM" id="SignalP"/>
    </source>
</evidence>
<feature type="chain" id="PRO_5039583502" evidence="5">
    <location>
        <begin position="19"/>
        <end position="330"/>
    </location>
</feature>
<reference evidence="7" key="1">
    <citation type="submission" date="2018-10" db="EMBL/GenBank/DDBJ databases">
        <title>Schaedlerella arabinophila gen. nov. sp. nov., isolated from the mouse intestinal tract and comparative analysis with the genome of the closely related altered Schaedler flora strain ASF502.</title>
        <authorList>
            <person name="Miyake S."/>
            <person name="Soh M."/>
            <person name="Seedorf H."/>
        </authorList>
    </citation>
    <scope>NUCLEOTIDE SEQUENCE [LARGE SCALE GENOMIC DNA]</scope>
    <source>
        <strain evidence="7">DSM 106076</strain>
    </source>
</reference>
<gene>
    <name evidence="7" type="ORF">EBB54_06465</name>
</gene>
<dbReference type="AlphaFoldDB" id="A0A426DE79"/>
<comment type="similarity">
    <text evidence="2">Belongs to the bacterial solute-binding protein 2 family.</text>
</comment>
<feature type="signal peptide" evidence="5">
    <location>
        <begin position="1"/>
        <end position="18"/>
    </location>
</feature>
<evidence type="ECO:0000256" key="1">
    <source>
        <dbReference type="ARBA" id="ARBA00004196"/>
    </source>
</evidence>
<dbReference type="Gene3D" id="3.40.50.2300">
    <property type="match status" value="2"/>
</dbReference>
<dbReference type="EMBL" id="RHJS01000002">
    <property type="protein sequence ID" value="RRK31055.1"/>
    <property type="molecule type" value="Genomic_DNA"/>
</dbReference>
<feature type="domain" description="Periplasmic binding protein" evidence="6">
    <location>
        <begin position="49"/>
        <end position="304"/>
    </location>
</feature>
<feature type="compositionally biased region" description="Basic and acidic residues" evidence="4">
    <location>
        <begin position="35"/>
        <end position="45"/>
    </location>
</feature>
<dbReference type="GO" id="GO:0030246">
    <property type="term" value="F:carbohydrate binding"/>
    <property type="evidence" value="ECO:0007669"/>
    <property type="project" value="UniProtKB-ARBA"/>
</dbReference>